<proteinExistence type="predicted"/>
<keyword evidence="2" id="KW-1185">Reference proteome</keyword>
<gene>
    <name evidence="1" type="ORF">Q766_00360</name>
</gene>
<dbReference type="Proteomes" id="UP000030111">
    <property type="component" value="Unassembled WGS sequence"/>
</dbReference>
<comment type="caution">
    <text evidence="1">The sequence shown here is derived from an EMBL/GenBank/DDBJ whole genome shotgun (WGS) entry which is preliminary data.</text>
</comment>
<accession>A0A0A2N2F1</accession>
<reference evidence="1 2" key="1">
    <citation type="submission" date="2013-09" db="EMBL/GenBank/DDBJ databases">
        <authorList>
            <person name="Zeng Z."/>
            <person name="Chen C."/>
        </authorList>
    </citation>
    <scope>NUCLEOTIDE SEQUENCE [LARGE SCALE GENOMIC DNA]</scope>
    <source>
        <strain evidence="1 2">WB 4.1-42</strain>
    </source>
</reference>
<evidence type="ECO:0000313" key="2">
    <source>
        <dbReference type="Proteomes" id="UP000030111"/>
    </source>
</evidence>
<dbReference type="EMBL" id="JRLY01000001">
    <property type="protein sequence ID" value="KGO94610.1"/>
    <property type="molecule type" value="Genomic_DNA"/>
</dbReference>
<name>A0A0A2N2F1_9FLAO</name>
<sequence length="103" mass="12532">MTDFKEKLIEVKKLYLKLLSQYIDNWYFENYSHEISAMEISIALMELAVYKNRAINRNEEIWFTNGYHLSYILLDEWEVLLNAYKDLINEVKRVNFFRVIPES</sequence>
<dbReference type="RefSeq" id="WP_026991992.1">
    <property type="nucleotide sequence ID" value="NZ_JRLY01000001.1"/>
</dbReference>
<dbReference type="STRING" id="1121898.GCA_000422725_00547"/>
<evidence type="ECO:0000313" key="1">
    <source>
        <dbReference type="EMBL" id="KGO94610.1"/>
    </source>
</evidence>
<dbReference type="AlphaFoldDB" id="A0A0A2N2F1"/>
<protein>
    <submittedName>
        <fullName evidence="1">Uncharacterized protein</fullName>
    </submittedName>
</protein>
<organism evidence="1 2">
    <name type="scientific">Flavobacterium subsaxonicum WB 4.1-42 = DSM 21790</name>
    <dbReference type="NCBI Taxonomy" id="1121898"/>
    <lineage>
        <taxon>Bacteria</taxon>
        <taxon>Pseudomonadati</taxon>
        <taxon>Bacteroidota</taxon>
        <taxon>Flavobacteriia</taxon>
        <taxon>Flavobacteriales</taxon>
        <taxon>Flavobacteriaceae</taxon>
        <taxon>Flavobacterium</taxon>
    </lineage>
</organism>